<keyword evidence="8" id="KW-1185">Reference proteome</keyword>
<keyword evidence="3 6" id="KW-0812">Transmembrane</keyword>
<dbReference type="PANTHER" id="PTHR19282">
    <property type="entry name" value="TETRASPANIN"/>
    <property type="match status" value="1"/>
</dbReference>
<dbReference type="PIRSF" id="PIRSF002419">
    <property type="entry name" value="Tetraspanin"/>
    <property type="match status" value="1"/>
</dbReference>
<evidence type="ECO:0000256" key="4">
    <source>
        <dbReference type="ARBA" id="ARBA00022989"/>
    </source>
</evidence>
<keyword evidence="5 6" id="KW-0472">Membrane</keyword>
<keyword evidence="4 6" id="KW-1133">Transmembrane helix</keyword>
<evidence type="ECO:0000256" key="6">
    <source>
        <dbReference type="RuleBase" id="RU361218"/>
    </source>
</evidence>
<evidence type="ECO:0000313" key="8">
    <source>
        <dbReference type="Proteomes" id="UP000001307"/>
    </source>
</evidence>
<dbReference type="Proteomes" id="UP000001307">
    <property type="component" value="Unassembled WGS sequence"/>
</dbReference>
<dbReference type="InterPro" id="IPR018499">
    <property type="entry name" value="Tetraspanin/Peripherin"/>
</dbReference>
<evidence type="ECO:0000256" key="5">
    <source>
        <dbReference type="ARBA" id="ARBA00023136"/>
    </source>
</evidence>
<dbReference type="GO" id="GO:0005886">
    <property type="term" value="C:plasma membrane"/>
    <property type="evidence" value="ECO:0007669"/>
    <property type="project" value="TreeGrafter"/>
</dbReference>
<dbReference type="SUPFAM" id="SSF48652">
    <property type="entry name" value="Tetraspanin"/>
    <property type="match status" value="1"/>
</dbReference>
<dbReference type="Pfam" id="PF00335">
    <property type="entry name" value="Tetraspanin"/>
    <property type="match status" value="1"/>
</dbReference>
<comment type="similarity">
    <text evidence="2 6">Belongs to the tetraspanin (TM4SF) family.</text>
</comment>
<evidence type="ECO:0000256" key="3">
    <source>
        <dbReference type="ARBA" id="ARBA00022692"/>
    </source>
</evidence>
<comment type="caution">
    <text evidence="6">Lacks conserved residue(s) required for the propagation of feature annotation.</text>
</comment>
<dbReference type="AlphaFoldDB" id="E4XVB2"/>
<proteinExistence type="inferred from homology"/>
<evidence type="ECO:0000256" key="2">
    <source>
        <dbReference type="ARBA" id="ARBA00006840"/>
    </source>
</evidence>
<dbReference type="OrthoDB" id="10033535at2759"/>
<accession>E4XVB2</accession>
<organism evidence="7">
    <name type="scientific">Oikopleura dioica</name>
    <name type="common">Tunicate</name>
    <dbReference type="NCBI Taxonomy" id="34765"/>
    <lineage>
        <taxon>Eukaryota</taxon>
        <taxon>Metazoa</taxon>
        <taxon>Chordata</taxon>
        <taxon>Tunicata</taxon>
        <taxon>Appendicularia</taxon>
        <taxon>Copelata</taxon>
        <taxon>Oikopleuridae</taxon>
        <taxon>Oikopleura</taxon>
    </lineage>
</organism>
<feature type="transmembrane region" description="Helical" evidence="6">
    <location>
        <begin position="20"/>
        <end position="40"/>
    </location>
</feature>
<dbReference type="PANTHER" id="PTHR19282:SF544">
    <property type="entry name" value="TETRASPANIN"/>
    <property type="match status" value="1"/>
</dbReference>
<gene>
    <name evidence="7" type="ORF">GSOID_T00005438001</name>
</gene>
<dbReference type="InterPro" id="IPR008952">
    <property type="entry name" value="Tetraspanin_EC2_sf"/>
</dbReference>
<feature type="transmembrane region" description="Helical" evidence="6">
    <location>
        <begin position="170"/>
        <end position="192"/>
    </location>
</feature>
<dbReference type="Gene3D" id="1.10.1450.10">
    <property type="entry name" value="Tetraspanin"/>
    <property type="match status" value="1"/>
</dbReference>
<dbReference type="InterPro" id="IPR000301">
    <property type="entry name" value="Tetraspanin_animals"/>
</dbReference>
<dbReference type="EMBL" id="FN653206">
    <property type="protein sequence ID" value="CBY13643.1"/>
    <property type="molecule type" value="Genomic_DNA"/>
</dbReference>
<evidence type="ECO:0000313" key="7">
    <source>
        <dbReference type="EMBL" id="CBY13643.1"/>
    </source>
</evidence>
<name>E4XVB2_OIKDI</name>
<dbReference type="InParanoid" id="E4XVB2"/>
<evidence type="ECO:0000256" key="1">
    <source>
        <dbReference type="ARBA" id="ARBA00004141"/>
    </source>
</evidence>
<protein>
    <recommendedName>
        <fullName evidence="6">Tetraspanin</fullName>
    </recommendedName>
</protein>
<sequence>MGLLSVYSKGTCATFFKRFYSVILIILVILELSCGIAAYVKRDNVTKILDDTALSSIEKEWGIKVVIAGDDYSFERNSTAVAWKVLQEEFNCCGYNNYTDWNNSTNTFEKYVDDMQGWLEIKNYNLTSNPVPDSCCVVPEFGEGLIYENIEDIYTQGCKDSVESFLTDNIAIIAGAAVGLAVLQIALIFLFWHLSNQEKNNY</sequence>
<comment type="subcellular location">
    <subcellularLocation>
        <location evidence="1 6">Membrane</location>
        <topology evidence="1 6">Multi-pass membrane protein</topology>
    </subcellularLocation>
</comment>
<reference evidence="7" key="1">
    <citation type="journal article" date="2010" name="Science">
        <title>Plasticity of animal genome architecture unmasked by rapid evolution of a pelagic tunicate.</title>
        <authorList>
            <person name="Denoeud F."/>
            <person name="Henriet S."/>
            <person name="Mungpakdee S."/>
            <person name="Aury J.M."/>
            <person name="Da Silva C."/>
            <person name="Brinkmann H."/>
            <person name="Mikhaleva J."/>
            <person name="Olsen L.C."/>
            <person name="Jubin C."/>
            <person name="Canestro C."/>
            <person name="Bouquet J.M."/>
            <person name="Danks G."/>
            <person name="Poulain J."/>
            <person name="Campsteijn C."/>
            <person name="Adamski M."/>
            <person name="Cross I."/>
            <person name="Yadetie F."/>
            <person name="Muffato M."/>
            <person name="Louis A."/>
            <person name="Butcher S."/>
            <person name="Tsagkogeorga G."/>
            <person name="Konrad A."/>
            <person name="Singh S."/>
            <person name="Jensen M.F."/>
            <person name="Cong E.H."/>
            <person name="Eikeseth-Otteraa H."/>
            <person name="Noel B."/>
            <person name="Anthouard V."/>
            <person name="Porcel B.M."/>
            <person name="Kachouri-Lafond R."/>
            <person name="Nishino A."/>
            <person name="Ugolini M."/>
            <person name="Chourrout P."/>
            <person name="Nishida H."/>
            <person name="Aasland R."/>
            <person name="Huzurbazar S."/>
            <person name="Westhof E."/>
            <person name="Delsuc F."/>
            <person name="Lehrach H."/>
            <person name="Reinhardt R."/>
            <person name="Weissenbach J."/>
            <person name="Roy S.W."/>
            <person name="Artiguenave F."/>
            <person name="Postlethwait J.H."/>
            <person name="Manak J.R."/>
            <person name="Thompson E.M."/>
            <person name="Jaillon O."/>
            <person name="Du Pasquier L."/>
            <person name="Boudinot P."/>
            <person name="Liberles D.A."/>
            <person name="Volff J.N."/>
            <person name="Philippe H."/>
            <person name="Lenhard B."/>
            <person name="Roest Crollius H."/>
            <person name="Wincker P."/>
            <person name="Chourrout D."/>
        </authorList>
    </citation>
    <scope>NUCLEOTIDE SEQUENCE [LARGE SCALE GENOMIC DNA]</scope>
</reference>